<evidence type="ECO:0000313" key="2">
    <source>
        <dbReference type="Proteomes" id="UP000249746"/>
    </source>
</evidence>
<dbReference type="RefSeq" id="WP_111228840.1">
    <property type="nucleotide sequence ID" value="NZ_NBIU01000001.1"/>
</dbReference>
<accession>A0A2W6MYA7</accession>
<protein>
    <submittedName>
        <fullName evidence="1">Uncharacterized protein</fullName>
    </submittedName>
</protein>
<organism evidence="1 2">
    <name type="scientific">Helicobacter valdiviensis</name>
    <dbReference type="NCBI Taxonomy" id="1458358"/>
    <lineage>
        <taxon>Bacteria</taxon>
        <taxon>Pseudomonadati</taxon>
        <taxon>Campylobacterota</taxon>
        <taxon>Epsilonproteobacteria</taxon>
        <taxon>Campylobacterales</taxon>
        <taxon>Helicobacteraceae</taxon>
        <taxon>Helicobacter</taxon>
    </lineage>
</organism>
<dbReference type="EMBL" id="NBIU01000001">
    <property type="protein sequence ID" value="PZT49089.1"/>
    <property type="molecule type" value="Genomic_DNA"/>
</dbReference>
<name>A0A2W6MYA7_9HELI</name>
<sequence>MLPEHKEFKVMKLLQEFEYFSQRSFTALDFSHLGFSADLMDSVMMEVQNTQGGKQAVRVISCPSYVREKFDDMDREYYGRIINIFKNFSALLENKNVLIYIDKLLNVDKTYSDLDKKDQKLLYSLYASHHLYNFMRELLIINGEITRMIKRLCKVMEEFYPAFKKQFERFHH</sequence>
<proteinExistence type="predicted"/>
<evidence type="ECO:0000313" key="1">
    <source>
        <dbReference type="EMBL" id="PZT49089.1"/>
    </source>
</evidence>
<comment type="caution">
    <text evidence="1">The sequence shown here is derived from an EMBL/GenBank/DDBJ whole genome shotgun (WGS) entry which is preliminary data.</text>
</comment>
<reference evidence="1 2" key="1">
    <citation type="submission" date="2017-03" db="EMBL/GenBank/DDBJ databases">
        <title>Genomic and clinical evidence uncovers the enterohepatic species Helicobacter valdiviensis as a potential human intestinal pathogen.</title>
        <authorList>
            <person name="Fresia P."/>
            <person name="Jara R."/>
            <person name="Sierra R."/>
            <person name="Ferres I."/>
            <person name="Greif G."/>
            <person name="Iraola G."/>
            <person name="Collado L."/>
        </authorList>
    </citation>
    <scope>NUCLEOTIDE SEQUENCE [LARGE SCALE GENOMIC DNA]</scope>
    <source>
        <strain evidence="1 2">WBE14</strain>
    </source>
</reference>
<dbReference type="AlphaFoldDB" id="A0A2W6MYA7"/>
<dbReference type="OrthoDB" id="9826507at2"/>
<gene>
    <name evidence="1" type="ORF">B6S12_00405</name>
</gene>
<dbReference type="Proteomes" id="UP000249746">
    <property type="component" value="Unassembled WGS sequence"/>
</dbReference>
<keyword evidence="2" id="KW-1185">Reference proteome</keyword>